<keyword evidence="3" id="KW-1185">Reference proteome</keyword>
<dbReference type="PANTHER" id="PTHR33121">
    <property type="entry name" value="CYCLIC DI-GMP PHOSPHODIESTERASE PDEF"/>
    <property type="match status" value="1"/>
</dbReference>
<feature type="domain" description="EAL" evidence="1">
    <location>
        <begin position="350"/>
        <end position="604"/>
    </location>
</feature>
<gene>
    <name evidence="2" type="ORF">CEJ45_18215</name>
</gene>
<dbReference type="SMART" id="SM00052">
    <property type="entry name" value="EAL"/>
    <property type="match status" value="1"/>
</dbReference>
<dbReference type="Gene3D" id="3.20.20.450">
    <property type="entry name" value="EAL domain"/>
    <property type="match status" value="1"/>
</dbReference>
<organism evidence="2 3">
    <name type="scientific">Herbaspirillum aquaticum</name>
    <dbReference type="NCBI Taxonomy" id="568783"/>
    <lineage>
        <taxon>Bacteria</taxon>
        <taxon>Pseudomonadati</taxon>
        <taxon>Pseudomonadota</taxon>
        <taxon>Betaproteobacteria</taxon>
        <taxon>Burkholderiales</taxon>
        <taxon>Oxalobacteraceae</taxon>
        <taxon>Herbaspirillum</taxon>
    </lineage>
</organism>
<name>A0A225SPT0_9BURK</name>
<dbReference type="GO" id="GO:0071111">
    <property type="term" value="F:cyclic-guanylate-specific phosphodiesterase activity"/>
    <property type="evidence" value="ECO:0007669"/>
    <property type="project" value="InterPro"/>
</dbReference>
<dbReference type="InterPro" id="IPR000160">
    <property type="entry name" value="GGDEF_dom"/>
</dbReference>
<dbReference type="EMBL" id="NJGV01000020">
    <property type="protein sequence ID" value="OWY33113.1"/>
    <property type="molecule type" value="Genomic_DNA"/>
</dbReference>
<dbReference type="AlphaFoldDB" id="A0A225SPT0"/>
<dbReference type="CDD" id="cd01948">
    <property type="entry name" value="EAL"/>
    <property type="match status" value="1"/>
</dbReference>
<evidence type="ECO:0000313" key="3">
    <source>
        <dbReference type="Proteomes" id="UP000214747"/>
    </source>
</evidence>
<dbReference type="PROSITE" id="PS50883">
    <property type="entry name" value="EAL"/>
    <property type="match status" value="1"/>
</dbReference>
<reference evidence="2 3" key="1">
    <citation type="journal article" date="2010" name="Int. J. Syst. Evol. Microbiol.">
        <title>Reclassification of Herbaspirillum putei as a later heterotypic synonym of Herbaspirillum huttiense, with the description of H. huttiense subsp. huttiense subsp. nov. and H. huttiense subsp. putei subsp. nov., comb. nov., and description of Herbaspirillum aquaticum sp. nov.</title>
        <authorList>
            <person name="Dobritsa A.P."/>
            <person name="Reddy M.C."/>
            <person name="Samadpour M."/>
        </authorList>
    </citation>
    <scope>NUCLEOTIDE SEQUENCE [LARGE SCALE GENOMIC DNA]</scope>
    <source>
        <strain evidence="2 3">IEH 4430</strain>
    </source>
</reference>
<evidence type="ECO:0000313" key="2">
    <source>
        <dbReference type="EMBL" id="OWY33113.1"/>
    </source>
</evidence>
<comment type="caution">
    <text evidence="2">The sequence shown here is derived from an EMBL/GenBank/DDBJ whole genome shotgun (WGS) entry which is preliminary data.</text>
</comment>
<dbReference type="SMART" id="SM00065">
    <property type="entry name" value="GAF"/>
    <property type="match status" value="1"/>
</dbReference>
<dbReference type="SUPFAM" id="SSF141868">
    <property type="entry name" value="EAL domain-like"/>
    <property type="match status" value="1"/>
</dbReference>
<evidence type="ECO:0000259" key="1">
    <source>
        <dbReference type="PROSITE" id="PS50883"/>
    </source>
</evidence>
<dbReference type="InterPro" id="IPR003018">
    <property type="entry name" value="GAF"/>
</dbReference>
<dbReference type="SUPFAM" id="SSF55781">
    <property type="entry name" value="GAF domain-like"/>
    <property type="match status" value="1"/>
</dbReference>
<dbReference type="Pfam" id="PF00990">
    <property type="entry name" value="GGDEF"/>
    <property type="match status" value="1"/>
</dbReference>
<dbReference type="Gene3D" id="3.30.450.40">
    <property type="match status" value="1"/>
</dbReference>
<dbReference type="Proteomes" id="UP000214747">
    <property type="component" value="Unassembled WGS sequence"/>
</dbReference>
<dbReference type="InterPro" id="IPR029787">
    <property type="entry name" value="Nucleotide_cyclase"/>
</dbReference>
<dbReference type="SUPFAM" id="SSF55073">
    <property type="entry name" value="Nucleotide cyclase"/>
    <property type="match status" value="1"/>
</dbReference>
<dbReference type="InterPro" id="IPR050706">
    <property type="entry name" value="Cyclic-di-GMP_PDE-like"/>
</dbReference>
<dbReference type="Pfam" id="PF00563">
    <property type="entry name" value="EAL"/>
    <property type="match status" value="1"/>
</dbReference>
<dbReference type="Gene3D" id="3.30.70.270">
    <property type="match status" value="1"/>
</dbReference>
<dbReference type="PANTHER" id="PTHR33121:SF19">
    <property type="entry name" value="CYCLIC DI-GMP PHOSPHODIESTERASE PA2567"/>
    <property type="match status" value="1"/>
</dbReference>
<dbReference type="InterPro" id="IPR029016">
    <property type="entry name" value="GAF-like_dom_sf"/>
</dbReference>
<sequence length="604" mass="66408">MLLENPDNAVHADFSVPARLPQDEGARLAALQGYCVLDTLPDKTCDQITELARSLFGVEISLVSLVDEERQWFKSRAGLPAHETPRSMSFCAHAILSGGSLVVLDAQQDSRFRGNPLVTGAPRIRFYAGAPLVSSQGHALGTLCLIDPHPRQRFGPAEVARLEQLAAMVMERLEQLRNRGYTDHVTGLPNRARLMEVLRTRPHARGAAGLPCAALGVDICSREYLFDMVKALGWDYAEAFLVQVSRALCEALGGQPVYRVTTTTFVFLDESTTAQRQEHIANVRQQFVQALEIHGIPHQLDIAIGVLPAVDDIAGSDVVRSLLTVIDVGREEGVCPRQFESIHAENQRHAFWLLSALPMAFNASNELSLHYQPKVRLRDGSCVGAEALIRWVHPVMGNISPAIFIALAEKTAQIRQITAWVVRHAVAQVAAWQARGLAVPIAINTSARDFESDDILRLLAAQLKQHAVSPGLIEIEFTESSMASNPEGVRQRLESLRELGVKVAIDDFGSGFCNLSYLKSIPADIMKIDRSFIRSLEEDQADQVIVPSIIHLAHQLGFCVVAEGVESERTARILHHLGCDIAQGYAIARPMPADELEQWLGMEP</sequence>
<dbReference type="InterPro" id="IPR043128">
    <property type="entry name" value="Rev_trsase/Diguanyl_cyclase"/>
</dbReference>
<dbReference type="SMART" id="SM00267">
    <property type="entry name" value="GGDEF"/>
    <property type="match status" value="1"/>
</dbReference>
<dbReference type="InterPro" id="IPR035919">
    <property type="entry name" value="EAL_sf"/>
</dbReference>
<dbReference type="InterPro" id="IPR001633">
    <property type="entry name" value="EAL_dom"/>
</dbReference>
<proteinExistence type="predicted"/>
<protein>
    <submittedName>
        <fullName evidence="2">Sensor domain-containing phosphodiesterase</fullName>
    </submittedName>
</protein>
<dbReference type="Pfam" id="PF01590">
    <property type="entry name" value="GAF"/>
    <property type="match status" value="1"/>
</dbReference>
<accession>A0A225SPT0</accession>